<gene>
    <name evidence="2" type="ORF">T02_10716</name>
</gene>
<organism evidence="2 3">
    <name type="scientific">Trichinella nativa</name>
    <dbReference type="NCBI Taxonomy" id="6335"/>
    <lineage>
        <taxon>Eukaryota</taxon>
        <taxon>Metazoa</taxon>
        <taxon>Ecdysozoa</taxon>
        <taxon>Nematoda</taxon>
        <taxon>Enoplea</taxon>
        <taxon>Dorylaimia</taxon>
        <taxon>Trichinellida</taxon>
        <taxon>Trichinellidae</taxon>
        <taxon>Trichinella</taxon>
    </lineage>
</organism>
<comment type="caution">
    <text evidence="2">The sequence shown here is derived from an EMBL/GenBank/DDBJ whole genome shotgun (WGS) entry which is preliminary data.</text>
</comment>
<feature type="transmembrane region" description="Helical" evidence="1">
    <location>
        <begin position="159"/>
        <end position="179"/>
    </location>
</feature>
<reference evidence="2 3" key="1">
    <citation type="submission" date="2015-05" db="EMBL/GenBank/DDBJ databases">
        <title>Evolution of Trichinella species and genotypes.</title>
        <authorList>
            <person name="Korhonen P.K."/>
            <person name="Edoardo P."/>
            <person name="Giuseppe L.R."/>
            <person name="Gasser R.B."/>
        </authorList>
    </citation>
    <scope>NUCLEOTIDE SEQUENCE [LARGE SCALE GENOMIC DNA]</scope>
    <source>
        <strain evidence="2">ISS10</strain>
    </source>
</reference>
<name>A0A0V1KKN6_9BILA</name>
<keyword evidence="1" id="KW-0472">Membrane</keyword>
<dbReference type="EMBL" id="JYDW01000684">
    <property type="protein sequence ID" value="KRZ47566.1"/>
    <property type="molecule type" value="Genomic_DNA"/>
</dbReference>
<evidence type="ECO:0000313" key="2">
    <source>
        <dbReference type="EMBL" id="KRZ47566.1"/>
    </source>
</evidence>
<dbReference type="Proteomes" id="UP000054721">
    <property type="component" value="Unassembled WGS sequence"/>
</dbReference>
<keyword evidence="3" id="KW-1185">Reference proteome</keyword>
<sequence length="218" mass="24724">LSVSCHTSCPTFSRHTTCPTVCISHFPTYSVFLAMFQFSRQNPGPTFSCHIPGPTVCASHFPRFHDIFHKSVFLIFHDIPFSRHIPGPTFSRHIPGPTVCISYFPFFSVSCHNPGQTIVSHCISHPTFSQHTPCPIFSRHTVGPTFSCYTPGHTVCICLLPHVLMFLTTFPIKQCWYLIFHVFQFSRHNPVFLAIFQSFSVCVSFSIFFSVSRYIPGP</sequence>
<proteinExistence type="predicted"/>
<feature type="non-terminal residue" evidence="2">
    <location>
        <position position="1"/>
    </location>
</feature>
<dbReference type="AlphaFoldDB" id="A0A0V1KKN6"/>
<accession>A0A0V1KKN6</accession>
<evidence type="ECO:0000313" key="3">
    <source>
        <dbReference type="Proteomes" id="UP000054721"/>
    </source>
</evidence>
<evidence type="ECO:0000256" key="1">
    <source>
        <dbReference type="SAM" id="Phobius"/>
    </source>
</evidence>
<protein>
    <submittedName>
        <fullName evidence="2">Uncharacterized protein</fullName>
    </submittedName>
</protein>
<keyword evidence="1" id="KW-0812">Transmembrane</keyword>
<feature type="non-terminal residue" evidence="2">
    <location>
        <position position="218"/>
    </location>
</feature>
<keyword evidence="1" id="KW-1133">Transmembrane helix</keyword>
<feature type="transmembrane region" description="Helical" evidence="1">
    <location>
        <begin position="191"/>
        <end position="215"/>
    </location>
</feature>